<reference evidence="8 9" key="1">
    <citation type="journal article" date="2021" name="Sci. Rep.">
        <title>The distribution of antibiotic resistance genes in chicken gut microbiota commensals.</title>
        <authorList>
            <person name="Juricova H."/>
            <person name="Matiasovicova J."/>
            <person name="Kubasova T."/>
            <person name="Cejkova D."/>
            <person name="Rychlik I."/>
        </authorList>
    </citation>
    <scope>NUCLEOTIDE SEQUENCE [LARGE SCALE GENOMIC DNA]</scope>
    <source>
        <strain evidence="8 9">An421</strain>
    </source>
</reference>
<evidence type="ECO:0000313" key="8">
    <source>
        <dbReference type="EMBL" id="MBM6856852.1"/>
    </source>
</evidence>
<dbReference type="GO" id="GO:0005737">
    <property type="term" value="C:cytoplasm"/>
    <property type="evidence" value="ECO:0007669"/>
    <property type="project" value="UniProtKB-SubCell"/>
</dbReference>
<organism evidence="8 9">
    <name type="scientific">Caecibacteroides pullorum</name>
    <dbReference type="NCBI Taxonomy" id="2725562"/>
    <lineage>
        <taxon>Bacteria</taxon>
        <taxon>Pseudomonadati</taxon>
        <taxon>Bacteroidota</taxon>
        <taxon>Bacteroidia</taxon>
        <taxon>Bacteroidales</taxon>
        <taxon>Bacteroidaceae</taxon>
        <taxon>Caecibacteroides</taxon>
    </lineage>
</organism>
<evidence type="ECO:0000256" key="3">
    <source>
        <dbReference type="ARBA" id="ARBA00022679"/>
    </source>
</evidence>
<dbReference type="InterPro" id="IPR050210">
    <property type="entry name" value="tRNA_Adenine-N(6)_MTase"/>
</dbReference>
<keyword evidence="3 6" id="KW-0808">Transferase</keyword>
<dbReference type="InterPro" id="IPR029063">
    <property type="entry name" value="SAM-dependent_MTases_sf"/>
</dbReference>
<dbReference type="Proteomes" id="UP000698924">
    <property type="component" value="Unassembled WGS sequence"/>
</dbReference>
<dbReference type="InterPro" id="IPR022882">
    <property type="entry name" value="tRNA_adenine-N6_MeTrfase"/>
</dbReference>
<proteinExistence type="inferred from homology"/>
<feature type="domain" description="Methyltransferase small" evidence="7">
    <location>
        <begin position="36"/>
        <end position="118"/>
    </location>
</feature>
<evidence type="ECO:0000256" key="4">
    <source>
        <dbReference type="ARBA" id="ARBA00022691"/>
    </source>
</evidence>
<keyword evidence="5 6" id="KW-0819">tRNA processing</keyword>
<keyword evidence="9" id="KW-1185">Reference proteome</keyword>
<dbReference type="Gene3D" id="3.40.50.150">
    <property type="entry name" value="Vaccinia Virus protein VP39"/>
    <property type="match status" value="1"/>
</dbReference>
<evidence type="ECO:0000259" key="7">
    <source>
        <dbReference type="Pfam" id="PF05175"/>
    </source>
</evidence>
<dbReference type="SUPFAM" id="SSF53335">
    <property type="entry name" value="S-adenosyl-L-methionine-dependent methyltransferases"/>
    <property type="match status" value="1"/>
</dbReference>
<dbReference type="RefSeq" id="WP_204971248.1">
    <property type="nucleotide sequence ID" value="NZ_JAAZTS010000003.1"/>
</dbReference>
<dbReference type="EC" id="2.1.1.223" evidence="6"/>
<comment type="caution">
    <text evidence="8">The sequence shown here is derived from an EMBL/GenBank/DDBJ whole genome shotgun (WGS) entry which is preliminary data.</text>
</comment>
<comment type="catalytic activity">
    <reaction evidence="6">
        <text>adenosine(37) in tRNA1(Val) + S-adenosyl-L-methionine = N(6)-methyladenosine(37) in tRNA1(Val) + S-adenosyl-L-homocysteine + H(+)</text>
        <dbReference type="Rhea" id="RHEA:43160"/>
        <dbReference type="Rhea" id="RHEA-COMP:10369"/>
        <dbReference type="Rhea" id="RHEA-COMP:10370"/>
        <dbReference type="ChEBI" id="CHEBI:15378"/>
        <dbReference type="ChEBI" id="CHEBI:57856"/>
        <dbReference type="ChEBI" id="CHEBI:59789"/>
        <dbReference type="ChEBI" id="CHEBI:74411"/>
        <dbReference type="ChEBI" id="CHEBI:74449"/>
        <dbReference type="EC" id="2.1.1.223"/>
    </reaction>
</comment>
<dbReference type="HAMAP" id="MF_01872">
    <property type="entry name" value="tRNA_methyltr_YfiC"/>
    <property type="match status" value="1"/>
</dbReference>
<accession>A0AA40ZRY1</accession>
<dbReference type="InterPro" id="IPR002052">
    <property type="entry name" value="DNA_methylase_N6_adenine_CS"/>
</dbReference>
<comment type="function">
    <text evidence="6">Specifically methylates the adenine in position 37 of tRNA(1)(Val) (anticodon cmo5UAC).</text>
</comment>
<dbReference type="Pfam" id="PF05175">
    <property type="entry name" value="MTS"/>
    <property type="match status" value="1"/>
</dbReference>
<comment type="subcellular location">
    <subcellularLocation>
        <location evidence="6">Cytoplasm</location>
    </subcellularLocation>
</comment>
<dbReference type="GO" id="GO:0016430">
    <property type="term" value="F:tRNA (adenine-N6)-methyltransferase activity"/>
    <property type="evidence" value="ECO:0007669"/>
    <property type="project" value="UniProtKB-UniRule"/>
</dbReference>
<evidence type="ECO:0000256" key="2">
    <source>
        <dbReference type="ARBA" id="ARBA00022603"/>
    </source>
</evidence>
<name>A0AA40ZRY1_9BACT</name>
<comment type="similarity">
    <text evidence="6">Belongs to the methyltransferase superfamily. tRNA (adenine-N(6)-)-methyltransferase family.</text>
</comment>
<dbReference type="PANTHER" id="PTHR47739">
    <property type="entry name" value="TRNA1(VAL) (ADENINE(37)-N6)-METHYLTRANSFERASE"/>
    <property type="match status" value="1"/>
</dbReference>
<dbReference type="AlphaFoldDB" id="A0AA40ZRY1"/>
<evidence type="ECO:0000256" key="6">
    <source>
        <dbReference type="HAMAP-Rule" id="MF_01872"/>
    </source>
</evidence>
<dbReference type="GO" id="GO:0032259">
    <property type="term" value="P:methylation"/>
    <property type="evidence" value="ECO:0007669"/>
    <property type="project" value="UniProtKB-KW"/>
</dbReference>
<gene>
    <name evidence="8" type="ORF">H6D15_04425</name>
</gene>
<dbReference type="GO" id="GO:0008033">
    <property type="term" value="P:tRNA processing"/>
    <property type="evidence" value="ECO:0007669"/>
    <property type="project" value="UniProtKB-UniRule"/>
</dbReference>
<dbReference type="GO" id="GO:0003676">
    <property type="term" value="F:nucleic acid binding"/>
    <property type="evidence" value="ECO:0007669"/>
    <property type="project" value="InterPro"/>
</dbReference>
<evidence type="ECO:0000313" key="9">
    <source>
        <dbReference type="Proteomes" id="UP000698924"/>
    </source>
</evidence>
<evidence type="ECO:0000256" key="1">
    <source>
        <dbReference type="ARBA" id="ARBA00022490"/>
    </source>
</evidence>
<dbReference type="PROSITE" id="PS00092">
    <property type="entry name" value="N6_MTASE"/>
    <property type="match status" value="1"/>
</dbReference>
<keyword evidence="1 6" id="KW-0963">Cytoplasm</keyword>
<dbReference type="EMBL" id="JACJMO010000003">
    <property type="protein sequence ID" value="MBM6856852.1"/>
    <property type="molecule type" value="Genomic_DNA"/>
</dbReference>
<dbReference type="PANTHER" id="PTHR47739:SF1">
    <property type="entry name" value="TRNA1(VAL) (ADENINE(37)-N6)-METHYLTRANSFERASE"/>
    <property type="match status" value="1"/>
</dbReference>
<protein>
    <recommendedName>
        <fullName evidence="6">tRNA1(Val) (adenine(37)-N6)-methyltransferase</fullName>
        <ecNumber evidence="6">2.1.1.223</ecNumber>
    </recommendedName>
    <alternativeName>
        <fullName evidence="6">tRNA m6A37 methyltransferase</fullName>
    </alternativeName>
</protein>
<dbReference type="PRINTS" id="PR00507">
    <property type="entry name" value="N12N6MTFRASE"/>
</dbReference>
<evidence type="ECO:0000256" key="5">
    <source>
        <dbReference type="ARBA" id="ARBA00022694"/>
    </source>
</evidence>
<sequence length="235" mass="26003">MSDSSFLFKQFIVHHDRCAMKVGTDGVLLGAWAPVDQAHTALDVGTGTGLVALQLAQRNPHLRVTAVEIDAPAAAQAAENVAGSPWPDRIEVVCADFNDFQPDGRFDLIVSNPPYFVDALPCPDRQRNTARHAGGLNYDLLFRRSARLLSEDGVVSIVIPSEVERAAEDAAWMQGLYPQRRTRVYTKAGKPARRVLVTYGRRLGPVAEDTLYIHQAGGDYSDDYRRLTGEFYLKF</sequence>
<dbReference type="CDD" id="cd02440">
    <property type="entry name" value="AdoMet_MTases"/>
    <property type="match status" value="1"/>
</dbReference>
<keyword evidence="4 6" id="KW-0949">S-adenosyl-L-methionine</keyword>
<dbReference type="InterPro" id="IPR007848">
    <property type="entry name" value="Small_mtfrase_dom"/>
</dbReference>
<keyword evidence="2 6" id="KW-0489">Methyltransferase</keyword>